<keyword evidence="1" id="KW-1133">Transmembrane helix</keyword>
<protein>
    <recommendedName>
        <fullName evidence="2">eCIS core domain-containing protein</fullName>
    </recommendedName>
</protein>
<evidence type="ECO:0000313" key="5">
    <source>
        <dbReference type="Proteomes" id="UP000183760"/>
    </source>
</evidence>
<evidence type="ECO:0000313" key="3">
    <source>
        <dbReference type="EMBL" id="GEN07655.1"/>
    </source>
</evidence>
<reference evidence="3 6" key="2">
    <citation type="submission" date="2019-07" db="EMBL/GenBank/DDBJ databases">
        <title>Whole genome shotgun sequence of Myxococcus fulvus NBRC 100333.</title>
        <authorList>
            <person name="Hosoyama A."/>
            <person name="Uohara A."/>
            <person name="Ohji S."/>
            <person name="Ichikawa N."/>
        </authorList>
    </citation>
    <scope>NUCLEOTIDE SEQUENCE [LARGE SCALE GENOMIC DNA]</scope>
    <source>
        <strain evidence="3 6">NBRC 100333</strain>
    </source>
</reference>
<comment type="caution">
    <text evidence="3">The sequence shown here is derived from an EMBL/GenBank/DDBJ whole genome shotgun (WGS) entry which is preliminary data.</text>
</comment>
<dbReference type="Pfam" id="PF13699">
    <property type="entry name" value="eCIS_core"/>
    <property type="match status" value="1"/>
</dbReference>
<evidence type="ECO:0000313" key="6">
    <source>
        <dbReference type="Proteomes" id="UP000321514"/>
    </source>
</evidence>
<dbReference type="OrthoDB" id="8686772at2"/>
<dbReference type="RefSeq" id="WP_074948557.1">
    <property type="nucleotide sequence ID" value="NZ_BJXR01000025.1"/>
</dbReference>
<reference evidence="4 5" key="1">
    <citation type="submission" date="2016-10" db="EMBL/GenBank/DDBJ databases">
        <authorList>
            <person name="Varghese N."/>
            <person name="Submissions S."/>
        </authorList>
    </citation>
    <scope>NUCLEOTIDE SEQUENCE [LARGE SCALE GENOMIC DNA]</scope>
    <source>
        <strain evidence="4 5">DSM 16525</strain>
    </source>
</reference>
<keyword evidence="1" id="KW-0812">Transmembrane</keyword>
<dbReference type="Proteomes" id="UP000321514">
    <property type="component" value="Unassembled WGS sequence"/>
</dbReference>
<keyword evidence="1" id="KW-0472">Membrane</keyword>
<evidence type="ECO:0000313" key="4">
    <source>
        <dbReference type="EMBL" id="SES83871.1"/>
    </source>
</evidence>
<name>A0A511T0J0_MYXFU</name>
<keyword evidence="5" id="KW-1185">Reference proteome</keyword>
<organism evidence="3 6">
    <name type="scientific">Myxococcus fulvus</name>
    <dbReference type="NCBI Taxonomy" id="33"/>
    <lineage>
        <taxon>Bacteria</taxon>
        <taxon>Pseudomonadati</taxon>
        <taxon>Myxococcota</taxon>
        <taxon>Myxococcia</taxon>
        <taxon>Myxococcales</taxon>
        <taxon>Cystobacterineae</taxon>
        <taxon>Myxococcaceae</taxon>
        <taxon>Myxococcus</taxon>
    </lineage>
</organism>
<gene>
    <name evidence="3" type="ORF">MFU01_26920</name>
    <name evidence="4" type="ORF">SAMN05443572_101330</name>
</gene>
<evidence type="ECO:0000256" key="1">
    <source>
        <dbReference type="SAM" id="Phobius"/>
    </source>
</evidence>
<sequence length="258" mass="27572">MSWVSGFPARLADAGWGLLTGALSAVRGLVLGLVVVLSGVARGLVALVLGRRREGWFQLRRGLVRVAQLPVDVVLMLAGRLVSAVQVLLGLEPVGRRLTGFEVALLRPVFGTSLDYAAVRVKEGPAGVLGIPGRAFVHGDTVFIPPRSGPPDAALLAHELTHVWQHQHGGTAYLSAALAAQFWGDGYDWRKGVRDGLRWEELNPEQQAQFIEDATVAGLVHPGNAELSERVRLNGWTQSALPVLDEALASLRTGRGAP</sequence>
<proteinExistence type="predicted"/>
<dbReference type="EMBL" id="BJXR01000025">
    <property type="protein sequence ID" value="GEN07655.1"/>
    <property type="molecule type" value="Genomic_DNA"/>
</dbReference>
<dbReference type="Proteomes" id="UP000183760">
    <property type="component" value="Unassembled WGS sequence"/>
</dbReference>
<feature type="transmembrane region" description="Helical" evidence="1">
    <location>
        <begin position="28"/>
        <end position="49"/>
    </location>
</feature>
<dbReference type="STRING" id="1334629.MFUL124B02_02535"/>
<accession>A0A511T0J0</accession>
<feature type="domain" description="eCIS core" evidence="2">
    <location>
        <begin position="110"/>
        <end position="169"/>
    </location>
</feature>
<dbReference type="InterPro" id="IPR025295">
    <property type="entry name" value="eCIS_core_dom"/>
</dbReference>
<dbReference type="EMBL" id="FOIB01000001">
    <property type="protein sequence ID" value="SES83871.1"/>
    <property type="molecule type" value="Genomic_DNA"/>
</dbReference>
<dbReference type="AlphaFoldDB" id="A0A511T0J0"/>
<evidence type="ECO:0000259" key="2">
    <source>
        <dbReference type="Pfam" id="PF13699"/>
    </source>
</evidence>